<reference evidence="3" key="4">
    <citation type="submission" date="2025-09" db="UniProtKB">
        <authorList>
            <consortium name="Ensembl"/>
        </authorList>
    </citation>
    <scope>IDENTIFICATION</scope>
    <source>
        <strain evidence="3">HNI</strain>
    </source>
</reference>
<organism evidence="3 4">
    <name type="scientific">Oryzias latipes</name>
    <name type="common">Japanese rice fish</name>
    <name type="synonym">Japanese killifish</name>
    <dbReference type="NCBI Taxonomy" id="8090"/>
    <lineage>
        <taxon>Eukaryota</taxon>
        <taxon>Metazoa</taxon>
        <taxon>Chordata</taxon>
        <taxon>Craniata</taxon>
        <taxon>Vertebrata</taxon>
        <taxon>Euteleostomi</taxon>
        <taxon>Actinopterygii</taxon>
        <taxon>Neopterygii</taxon>
        <taxon>Teleostei</taxon>
        <taxon>Neoteleostei</taxon>
        <taxon>Acanthomorphata</taxon>
        <taxon>Ovalentaria</taxon>
        <taxon>Atherinomorphae</taxon>
        <taxon>Beloniformes</taxon>
        <taxon>Adrianichthyidae</taxon>
        <taxon>Oryziinae</taxon>
        <taxon>Oryzias</taxon>
    </lineage>
</organism>
<evidence type="ECO:0000256" key="1">
    <source>
        <dbReference type="SAM" id="Coils"/>
    </source>
</evidence>
<feature type="compositionally biased region" description="Basic and acidic residues" evidence="2">
    <location>
        <begin position="347"/>
        <end position="363"/>
    </location>
</feature>
<dbReference type="InterPro" id="IPR029681">
    <property type="entry name" value="CCDC157"/>
</dbReference>
<name>A0A3P9K1X5_ORYLA</name>
<keyword evidence="1" id="KW-0175">Coiled coil</keyword>
<evidence type="ECO:0000256" key="2">
    <source>
        <dbReference type="SAM" id="MobiDB-lite"/>
    </source>
</evidence>
<proteinExistence type="predicted"/>
<sequence>MSLLLGRQDSIKNLRKDLIDIQGAVLDVLSRTGPVCASSWKFPDKLSCHLDIVALLEEYDFVAGEDDFNQHSHIILLELMIDRLLLLLQSVSVYAEQQMGVHRPERAAHRGSMSVGLVVRNYWGDLLQFADKKVKKPLFPKKTNSVESDESNVESPLNRSSTSCSKHSSISWSSTSSFKFLPQNNIPISSPEQTSFHPKTACHNVSCQTAQTSFIPCGTCHQVQSLLRKIGESLIDLFQSEGLPSSLQPLSAVVDETVRVGHLTPGDVAQWANEQLRDMRRLAKHLQDVRGTVLPLQDRVAAAVTDREAIRSQLKTVQKDFEQQLEKQQTNIEQLEFSLQEAQRSAKQTEQKQQEEHKQLKKESENNFLQVKVKKLQTDQEACCQQQQRIHQLEEQLSDIQLLLDKERSTQVKQKSLLKRVEDLDEECEELKKQLVDSEEAQMKLDNELQQMSEEKKQLQVQTAQQQDLCAELQKKKQRLEMHEEELKQQVYELMDRVHALRDRERILVAFPELHNWAQPQSRPLLTITCISTGNVLLDMEKQLQANSIRVNILEQENATLQKSLQKLRKAAQHNGRSVSTIIRWGVLRCPLGRQAGQTARSPPGCHWVAPRTERPYLWAAAPAFLPCCARSHSQNTQRDLGKGPNRKI</sequence>
<dbReference type="AlphaFoldDB" id="A0A3P9K1X5"/>
<dbReference type="Ensembl" id="ENSORLT00020011318.1">
    <property type="protein sequence ID" value="ENSORLP00020002435.1"/>
    <property type="gene ID" value="ENSORLG00020003206.1"/>
</dbReference>
<feature type="region of interest" description="Disordered" evidence="2">
    <location>
        <begin position="142"/>
        <end position="165"/>
    </location>
</feature>
<reference evidence="3 4" key="2">
    <citation type="submission" date="2017-04" db="EMBL/GenBank/DDBJ databases">
        <title>CpG methylation of centromeres and impact of large insertions on vertebrate speciation.</title>
        <authorList>
            <person name="Ichikawa K."/>
            <person name="Yoshimura J."/>
            <person name="Morishita S."/>
        </authorList>
    </citation>
    <scope>NUCLEOTIDE SEQUENCE</scope>
    <source>
        <strain evidence="3 4">HNI</strain>
    </source>
</reference>
<dbReference type="PANTHER" id="PTHR43696:SF9">
    <property type="entry name" value="COILED-COIL DOMAIN-CONTAINING PROTEIN 157"/>
    <property type="match status" value="1"/>
</dbReference>
<reference evidence="3" key="3">
    <citation type="submission" date="2025-08" db="UniProtKB">
        <authorList>
            <consortium name="Ensembl"/>
        </authorList>
    </citation>
    <scope>IDENTIFICATION</scope>
    <source>
        <strain evidence="3">HNI</strain>
    </source>
</reference>
<feature type="region of interest" description="Disordered" evidence="2">
    <location>
        <begin position="343"/>
        <end position="363"/>
    </location>
</feature>
<dbReference type="PANTHER" id="PTHR43696">
    <property type="entry name" value="COILED-COIL DOMAIN-CONTAINING PROTEIN 157"/>
    <property type="match status" value="1"/>
</dbReference>
<evidence type="ECO:0000313" key="4">
    <source>
        <dbReference type="Proteomes" id="UP000265180"/>
    </source>
</evidence>
<protein>
    <submittedName>
        <fullName evidence="3">Coiled-coil domain containing 157</fullName>
    </submittedName>
</protein>
<dbReference type="Proteomes" id="UP000265180">
    <property type="component" value="Chromosome 9"/>
</dbReference>
<feature type="coiled-coil region" evidence="1">
    <location>
        <begin position="537"/>
        <end position="571"/>
    </location>
</feature>
<reference key="1">
    <citation type="journal article" date="2007" name="Nature">
        <title>The medaka draft genome and insights into vertebrate genome evolution.</title>
        <authorList>
            <person name="Kasahara M."/>
            <person name="Naruse K."/>
            <person name="Sasaki S."/>
            <person name="Nakatani Y."/>
            <person name="Qu W."/>
            <person name="Ahsan B."/>
            <person name="Yamada T."/>
            <person name="Nagayasu Y."/>
            <person name="Doi K."/>
            <person name="Kasai Y."/>
            <person name="Jindo T."/>
            <person name="Kobayashi D."/>
            <person name="Shimada A."/>
            <person name="Toyoda A."/>
            <person name="Kuroki Y."/>
            <person name="Fujiyama A."/>
            <person name="Sasaki T."/>
            <person name="Shimizu A."/>
            <person name="Asakawa S."/>
            <person name="Shimizu N."/>
            <person name="Hashimoto S."/>
            <person name="Yang J."/>
            <person name="Lee Y."/>
            <person name="Matsushima K."/>
            <person name="Sugano S."/>
            <person name="Sakaizumi M."/>
            <person name="Narita T."/>
            <person name="Ohishi K."/>
            <person name="Haga S."/>
            <person name="Ohta F."/>
            <person name="Nomoto H."/>
            <person name="Nogata K."/>
            <person name="Morishita T."/>
            <person name="Endo T."/>
            <person name="Shin-I T."/>
            <person name="Takeda H."/>
            <person name="Morishita S."/>
            <person name="Kohara Y."/>
        </authorList>
    </citation>
    <scope>NUCLEOTIDE SEQUENCE [LARGE SCALE GENOMIC DNA]</scope>
    <source>
        <strain>Hd-rR</strain>
    </source>
</reference>
<accession>A0A3P9K1X5</accession>
<evidence type="ECO:0000313" key="3">
    <source>
        <dbReference type="Ensembl" id="ENSORLP00020002435.1"/>
    </source>
</evidence>